<dbReference type="Gene3D" id="4.10.60.10">
    <property type="entry name" value="Zinc finger, CCHC-type"/>
    <property type="match status" value="1"/>
</dbReference>
<protein>
    <recommendedName>
        <fullName evidence="4">CCHC-type domain-containing protein</fullName>
    </recommendedName>
</protein>
<gene>
    <name evidence="5" type="ORF">J3Q64DRAFT_1729745</name>
</gene>
<dbReference type="Proteomes" id="UP001448207">
    <property type="component" value="Unassembled WGS sequence"/>
</dbReference>
<dbReference type="InterPro" id="IPR033489">
    <property type="entry name" value="RBBP6"/>
</dbReference>
<dbReference type="Pfam" id="PF00098">
    <property type="entry name" value="zf-CCHC"/>
    <property type="match status" value="1"/>
</dbReference>
<dbReference type="PANTHER" id="PTHR15439:SF0">
    <property type="entry name" value="CELL DIVISION CYCLE AND APOPTOSIS REGULATOR PROTEIN 1-RELATED"/>
    <property type="match status" value="1"/>
</dbReference>
<feature type="transmembrane region" description="Helical" evidence="3">
    <location>
        <begin position="195"/>
        <end position="218"/>
    </location>
</feature>
<accession>A0ABR3B7B6</accession>
<evidence type="ECO:0000256" key="1">
    <source>
        <dbReference type="PROSITE-ProRule" id="PRU00047"/>
    </source>
</evidence>
<feature type="region of interest" description="Disordered" evidence="2">
    <location>
        <begin position="17"/>
        <end position="50"/>
    </location>
</feature>
<dbReference type="CDD" id="cd16620">
    <property type="entry name" value="vRING-HC-C4C4_RBBP6"/>
    <property type="match status" value="1"/>
</dbReference>
<feature type="domain" description="CCHC-type" evidence="4">
    <location>
        <begin position="114"/>
        <end position="129"/>
    </location>
</feature>
<dbReference type="InterPro" id="IPR001878">
    <property type="entry name" value="Znf_CCHC"/>
</dbReference>
<keyword evidence="1" id="KW-0479">Metal-binding</keyword>
<dbReference type="InterPro" id="IPR013083">
    <property type="entry name" value="Znf_RING/FYVE/PHD"/>
</dbReference>
<dbReference type="SUPFAM" id="SSF57756">
    <property type="entry name" value="Retrovirus zinc finger-like domains"/>
    <property type="match status" value="1"/>
</dbReference>
<organism evidence="5 6">
    <name type="scientific">Phycomyces blakesleeanus</name>
    <dbReference type="NCBI Taxonomy" id="4837"/>
    <lineage>
        <taxon>Eukaryota</taxon>
        <taxon>Fungi</taxon>
        <taxon>Fungi incertae sedis</taxon>
        <taxon>Mucoromycota</taxon>
        <taxon>Mucoromycotina</taxon>
        <taxon>Mucoromycetes</taxon>
        <taxon>Mucorales</taxon>
        <taxon>Phycomycetaceae</taxon>
        <taxon>Phycomyces</taxon>
    </lineage>
</organism>
<evidence type="ECO:0000256" key="2">
    <source>
        <dbReference type="SAM" id="MobiDB-lite"/>
    </source>
</evidence>
<evidence type="ECO:0000313" key="5">
    <source>
        <dbReference type="EMBL" id="KAL0090411.1"/>
    </source>
</evidence>
<evidence type="ECO:0000256" key="3">
    <source>
        <dbReference type="SAM" id="Phobius"/>
    </source>
</evidence>
<sequence length="326" mass="37818">MADEDFRSEDEKIQAMFQQSSDQWNDQQEQLSSTVQQNRSPQQFRNNMMNSSTSFDPMMNMSMGMMNPQFQQYQQRMMMMQQQFQRQQQMQRQISPAVPTIPPETQRPPAGYVCFKCGQPGHWIYYCTSPTKVQQPQRIGGGLLPGQGGAEATGQSKPNELTCRICKKLMTDAVLVPCCGKSFCKECTYTVTRDIIFFSALCMCHLLVYAIVYMYIFAQAISLEFEYRVEWSQKDTSDSLSCLLWTFNGINTMFGKENKILDESYEKNSVRTISQSSRQAKHALRQDRPKQYGYCFFSIFALEWLFFYGSNVISLRTYFSFVAWDA</sequence>
<keyword evidence="3" id="KW-0472">Membrane</keyword>
<dbReference type="SUPFAM" id="SSF57850">
    <property type="entry name" value="RING/U-box"/>
    <property type="match status" value="1"/>
</dbReference>
<dbReference type="PROSITE" id="PS50158">
    <property type="entry name" value="ZF_CCHC"/>
    <property type="match status" value="1"/>
</dbReference>
<keyword evidence="3" id="KW-1133">Transmembrane helix</keyword>
<dbReference type="SMART" id="SM00343">
    <property type="entry name" value="ZnF_C2HC"/>
    <property type="match status" value="1"/>
</dbReference>
<evidence type="ECO:0000259" key="4">
    <source>
        <dbReference type="PROSITE" id="PS50158"/>
    </source>
</evidence>
<dbReference type="PANTHER" id="PTHR15439">
    <property type="entry name" value="RETINOBLASTOMA-BINDING PROTEIN 6"/>
    <property type="match status" value="1"/>
</dbReference>
<keyword evidence="6" id="KW-1185">Reference proteome</keyword>
<reference evidence="5 6" key="1">
    <citation type="submission" date="2024-04" db="EMBL/GenBank/DDBJ databases">
        <title>Symmetric and asymmetric DNA N6-adenine methylation regulates different biological responses in Mucorales.</title>
        <authorList>
            <consortium name="Lawrence Berkeley National Laboratory"/>
            <person name="Lax C."/>
            <person name="Mondo S.J."/>
            <person name="Osorio-Concepcion M."/>
            <person name="Muszewska A."/>
            <person name="Corrochano-Luque M."/>
            <person name="Gutierrez G."/>
            <person name="Riley R."/>
            <person name="Lipzen A."/>
            <person name="Guo J."/>
            <person name="Hundley H."/>
            <person name="Amirebrahimi M."/>
            <person name="Ng V."/>
            <person name="Lorenzo-Gutierrez D."/>
            <person name="Binder U."/>
            <person name="Yang J."/>
            <person name="Song Y."/>
            <person name="Canovas D."/>
            <person name="Navarro E."/>
            <person name="Freitag M."/>
            <person name="Gabaldon T."/>
            <person name="Grigoriev I.V."/>
            <person name="Corrochano L.M."/>
            <person name="Nicolas F.E."/>
            <person name="Garre V."/>
        </authorList>
    </citation>
    <scope>NUCLEOTIDE SEQUENCE [LARGE SCALE GENOMIC DNA]</scope>
    <source>
        <strain evidence="5 6">L51</strain>
    </source>
</reference>
<dbReference type="InterPro" id="IPR036875">
    <property type="entry name" value="Znf_CCHC_sf"/>
</dbReference>
<evidence type="ECO:0000313" key="6">
    <source>
        <dbReference type="Proteomes" id="UP001448207"/>
    </source>
</evidence>
<proteinExistence type="predicted"/>
<comment type="caution">
    <text evidence="5">The sequence shown here is derived from an EMBL/GenBank/DDBJ whole genome shotgun (WGS) entry which is preliminary data.</text>
</comment>
<feature type="transmembrane region" description="Helical" evidence="3">
    <location>
        <begin position="291"/>
        <end position="309"/>
    </location>
</feature>
<keyword evidence="1" id="KW-0863">Zinc-finger</keyword>
<dbReference type="Gene3D" id="3.30.40.10">
    <property type="entry name" value="Zinc/RING finger domain, C3HC4 (zinc finger)"/>
    <property type="match status" value="1"/>
</dbReference>
<dbReference type="EMBL" id="JBCLYO010000004">
    <property type="protein sequence ID" value="KAL0090411.1"/>
    <property type="molecule type" value="Genomic_DNA"/>
</dbReference>
<keyword evidence="3" id="KW-0812">Transmembrane</keyword>
<name>A0ABR3B7B6_PHYBL</name>
<keyword evidence="1" id="KW-0862">Zinc</keyword>